<dbReference type="PANTHER" id="PTHR33209:SF1">
    <property type="entry name" value="PEPTIDASE S49 DOMAIN-CONTAINING PROTEIN"/>
    <property type="match status" value="1"/>
</dbReference>
<keyword evidence="7" id="KW-1133">Transmembrane helix</keyword>
<organism evidence="9 10">
    <name type="scientific">Flavobacterium artemisiae</name>
    <dbReference type="NCBI Taxonomy" id="2126556"/>
    <lineage>
        <taxon>Bacteria</taxon>
        <taxon>Pseudomonadati</taxon>
        <taxon>Bacteroidota</taxon>
        <taxon>Flavobacteriia</taxon>
        <taxon>Flavobacteriales</taxon>
        <taxon>Flavobacteriaceae</taxon>
        <taxon>Flavobacterium</taxon>
    </lineage>
</organism>
<dbReference type="PIRSF" id="PIRSF001217">
    <property type="entry name" value="Protease_4_SppA"/>
    <property type="match status" value="1"/>
</dbReference>
<evidence type="ECO:0000256" key="3">
    <source>
        <dbReference type="ARBA" id="ARBA00022670"/>
    </source>
</evidence>
<evidence type="ECO:0000256" key="2">
    <source>
        <dbReference type="ARBA" id="ARBA00008683"/>
    </source>
</evidence>
<dbReference type="InterPro" id="IPR004634">
    <property type="entry name" value="Pept_S49_pIV"/>
</dbReference>
<comment type="caution">
    <text evidence="9">The sequence shown here is derived from an EMBL/GenBank/DDBJ whole genome shotgun (WGS) entry which is preliminary data.</text>
</comment>
<feature type="transmembrane region" description="Helical" evidence="7">
    <location>
        <begin position="7"/>
        <end position="32"/>
    </location>
</feature>
<dbReference type="Pfam" id="PF01343">
    <property type="entry name" value="Peptidase_S49"/>
    <property type="match status" value="2"/>
</dbReference>
<reference evidence="10" key="1">
    <citation type="journal article" date="2019" name="Int. J. Syst. Evol. Microbiol.">
        <title>The Global Catalogue of Microorganisms (GCM) 10K type strain sequencing project: providing services to taxonomists for standard genome sequencing and annotation.</title>
        <authorList>
            <consortium name="The Broad Institute Genomics Platform"/>
            <consortium name="The Broad Institute Genome Sequencing Center for Infectious Disease"/>
            <person name="Wu L."/>
            <person name="Ma J."/>
        </authorList>
    </citation>
    <scope>NUCLEOTIDE SEQUENCE [LARGE SCALE GENOMIC DNA]</scope>
    <source>
        <strain evidence="10">CCUG 70865</strain>
    </source>
</reference>
<evidence type="ECO:0000259" key="8">
    <source>
        <dbReference type="Pfam" id="PF01343"/>
    </source>
</evidence>
<dbReference type="GO" id="GO:0016787">
    <property type="term" value="F:hydrolase activity"/>
    <property type="evidence" value="ECO:0007669"/>
    <property type="project" value="UniProtKB-KW"/>
</dbReference>
<feature type="domain" description="Peptidase S49" evidence="8">
    <location>
        <begin position="120"/>
        <end position="273"/>
    </location>
</feature>
<dbReference type="CDD" id="cd07023">
    <property type="entry name" value="S49_Sppa_N_C"/>
    <property type="match status" value="1"/>
</dbReference>
<dbReference type="NCBIfam" id="TIGR00705">
    <property type="entry name" value="SppA_67K"/>
    <property type="match status" value="1"/>
</dbReference>
<dbReference type="PANTHER" id="PTHR33209">
    <property type="entry name" value="PROTEASE 4"/>
    <property type="match status" value="1"/>
</dbReference>
<feature type="domain" description="Peptidase S49" evidence="8">
    <location>
        <begin position="368"/>
        <end position="518"/>
    </location>
</feature>
<comment type="subcellular location">
    <subcellularLocation>
        <location evidence="1">Membrane</location>
    </subcellularLocation>
</comment>
<dbReference type="NCBIfam" id="TIGR00706">
    <property type="entry name" value="SppA_dom"/>
    <property type="match status" value="1"/>
</dbReference>
<evidence type="ECO:0000256" key="5">
    <source>
        <dbReference type="ARBA" id="ARBA00022825"/>
    </source>
</evidence>
<keyword evidence="6 7" id="KW-0472">Membrane</keyword>
<keyword evidence="7" id="KW-0812">Transmembrane</keyword>
<keyword evidence="10" id="KW-1185">Reference proteome</keyword>
<dbReference type="SUPFAM" id="SSF52096">
    <property type="entry name" value="ClpP/crotonase"/>
    <property type="match status" value="2"/>
</dbReference>
<dbReference type="InterPro" id="IPR004635">
    <property type="entry name" value="Pept_S49_SppA"/>
</dbReference>
<dbReference type="InterPro" id="IPR047272">
    <property type="entry name" value="S49_SppA_C"/>
</dbReference>
<dbReference type="Gene3D" id="3.90.226.10">
    <property type="entry name" value="2-enoyl-CoA Hydratase, Chain A, domain 1"/>
    <property type="match status" value="3"/>
</dbReference>
<keyword evidence="3" id="KW-0645">Protease</keyword>
<dbReference type="InterPro" id="IPR047217">
    <property type="entry name" value="S49_SppA_67K_type_N"/>
</dbReference>
<dbReference type="InterPro" id="IPR002142">
    <property type="entry name" value="Peptidase_S49"/>
</dbReference>
<keyword evidence="5" id="KW-0720">Serine protease</keyword>
<proteinExistence type="inferred from homology"/>
<evidence type="ECO:0000313" key="9">
    <source>
        <dbReference type="EMBL" id="MFD1603938.1"/>
    </source>
</evidence>
<dbReference type="CDD" id="cd07018">
    <property type="entry name" value="S49_SppA_67K_type"/>
    <property type="match status" value="1"/>
</dbReference>
<name>A0ABW4HEQ7_9FLAO</name>
<keyword evidence="4 9" id="KW-0378">Hydrolase</keyword>
<dbReference type="EMBL" id="JBHUDZ010000012">
    <property type="protein sequence ID" value="MFD1603938.1"/>
    <property type="molecule type" value="Genomic_DNA"/>
</dbReference>
<evidence type="ECO:0000256" key="4">
    <source>
        <dbReference type="ARBA" id="ARBA00022801"/>
    </source>
</evidence>
<sequence>MKFLGNVLATVIGIFVFIMIFFFGVILIGAIFGGDDIVAAKSDSVIELNLKEIKNDYAGKYKDPWVTKFSGGKEIGLTDVINAIEAAKTDDNIKGISILNDESSLGLAQYKDLRNALESFKKSGKFVWAYANTYSQKEYYLNSVANTVYLNPAGDLDFKGLSSEVMFFKDFQDKSGIHMEVIRHGKYKSAVEPFLENKMSDANREQITALLNSLWTTISTDISKSRNIPLPKLNEIANGLLARTPEMAKEQHLVDIVAYEDVYHNAIKKALKVKEDEDYNKISIADYTQNNITTALANTSSDQIAIIYAQGEITGGEGDVNTIGEGSMRRSLQEARKNDDVKAIVLRIDSPGGSALTSDLIWREIEITKKVKPVVVSMGNYAASGGYYIACNANKIFAENNTITGSIGVFGVLPNFSPLANKLGINSEQVKTHENAPNYSPFVPVDEKFKAFTLEGVEKIYNTFVSHVAQGRKMTFEQVDAIAQGRVWSGTEALKLGLVDKIGGLNDAITEAAKIAKIKEYSTQNFPEYDKSLNDLFSGLPFAQSKEAFIKEEIGEENYKLLEQVKRFQKLKGVQTILPYGLNIY</sequence>
<comment type="similarity">
    <text evidence="2">Belongs to the peptidase S49 family.</text>
</comment>
<evidence type="ECO:0000256" key="7">
    <source>
        <dbReference type="SAM" id="Phobius"/>
    </source>
</evidence>
<evidence type="ECO:0000256" key="6">
    <source>
        <dbReference type="ARBA" id="ARBA00023136"/>
    </source>
</evidence>
<evidence type="ECO:0000313" key="10">
    <source>
        <dbReference type="Proteomes" id="UP001597138"/>
    </source>
</evidence>
<dbReference type="Proteomes" id="UP001597138">
    <property type="component" value="Unassembled WGS sequence"/>
</dbReference>
<evidence type="ECO:0000256" key="1">
    <source>
        <dbReference type="ARBA" id="ARBA00004370"/>
    </source>
</evidence>
<dbReference type="RefSeq" id="WP_379814718.1">
    <property type="nucleotide sequence ID" value="NZ_JBHUDZ010000012.1"/>
</dbReference>
<protein>
    <submittedName>
        <fullName evidence="9">Signal peptide peptidase SppA</fullName>
        <ecNumber evidence="9">3.4.21.-</ecNumber>
    </submittedName>
</protein>
<dbReference type="EC" id="3.4.21.-" evidence="9"/>
<dbReference type="InterPro" id="IPR029045">
    <property type="entry name" value="ClpP/crotonase-like_dom_sf"/>
</dbReference>
<gene>
    <name evidence="9" type="primary">sppA</name>
    <name evidence="9" type="ORF">ACFSC2_14425</name>
</gene>
<accession>A0ABW4HEQ7</accession>